<protein>
    <submittedName>
        <fullName evidence="1">Uncharacterized protein</fullName>
    </submittedName>
</protein>
<organism evidence="1 2">
    <name type="scientific">Streptomyces roseoviridis</name>
    <dbReference type="NCBI Taxonomy" id="67361"/>
    <lineage>
        <taxon>Bacteria</taxon>
        <taxon>Bacillati</taxon>
        <taxon>Actinomycetota</taxon>
        <taxon>Actinomycetes</taxon>
        <taxon>Kitasatosporales</taxon>
        <taxon>Streptomycetaceae</taxon>
        <taxon>Streptomyces</taxon>
    </lineage>
</organism>
<keyword evidence="2" id="KW-1185">Reference proteome</keyword>
<reference evidence="1 2" key="1">
    <citation type="submission" date="2024-09" db="EMBL/GenBank/DDBJ databases">
        <authorList>
            <person name="Sun Q."/>
            <person name="Mori K."/>
        </authorList>
    </citation>
    <scope>NUCLEOTIDE SEQUENCE [LARGE SCALE GENOMIC DNA]</scope>
    <source>
        <strain evidence="1 2">JCM 4414</strain>
    </source>
</reference>
<sequence length="91" mass="10285">MRIKDIVYRVFMDCTSEYFSMSPIGFTPAPALYNPARAAARQELEGRLGSVWDDGYRDFLSITDGMSGLQLVFLGVKDWSPGDWLKLLWGS</sequence>
<evidence type="ECO:0000313" key="2">
    <source>
        <dbReference type="Proteomes" id="UP001589716"/>
    </source>
</evidence>
<dbReference type="Proteomes" id="UP001589716">
    <property type="component" value="Unassembled WGS sequence"/>
</dbReference>
<proteinExistence type="predicted"/>
<comment type="caution">
    <text evidence="1">The sequence shown here is derived from an EMBL/GenBank/DDBJ whole genome shotgun (WGS) entry which is preliminary data.</text>
</comment>
<dbReference type="EMBL" id="JBHMCT010000012">
    <property type="protein sequence ID" value="MFB9556370.1"/>
    <property type="molecule type" value="Genomic_DNA"/>
</dbReference>
<dbReference type="RefSeq" id="WP_345490843.1">
    <property type="nucleotide sequence ID" value="NZ_BAAAWU010000001.1"/>
</dbReference>
<gene>
    <name evidence="1" type="ORF">ACFFTP_19525</name>
</gene>
<accession>A0ABV5QS94</accession>
<name>A0ABV5QS94_9ACTN</name>
<evidence type="ECO:0000313" key="1">
    <source>
        <dbReference type="EMBL" id="MFB9556370.1"/>
    </source>
</evidence>